<evidence type="ECO:0000256" key="1">
    <source>
        <dbReference type="SAM" id="MobiDB-lite"/>
    </source>
</evidence>
<keyword evidence="3" id="KW-1185">Reference proteome</keyword>
<feature type="region of interest" description="Disordered" evidence="1">
    <location>
        <begin position="114"/>
        <end position="135"/>
    </location>
</feature>
<sequence length="318" mass="35240">MGILTYRDVLHGVLPETLAEVFSFACLSFVISTLLCRKGRIRRDQILAGLHQWRDSIYDEDEKLTLDTLASAMWPVGVNGDYYQSAEQCPNEDIEPINSASRNLDCFSINDPRTFSDPKKASEAPSQTEDLPSIGVDSFSAPFNTGVMGGLEQDACSLLGISHEEFNFAQLCNTEADSNIFGSQSFPSRQDQPGFIDPRDLTKSRSAPILRYPDSLLYSPLSFPTYAPLPTEYPFRDLLSNADTSQPEIKLHILEKTSDHPTFTLKNTPMFLVVLAFGKENGTVFFSFSGSGQTVVCERRGSLNPNKKRFCGKSSSSL</sequence>
<dbReference type="AlphaFoldDB" id="A0A8H4T7Z1"/>
<proteinExistence type="predicted"/>
<evidence type="ECO:0000313" key="2">
    <source>
        <dbReference type="EMBL" id="KAF4953035.1"/>
    </source>
</evidence>
<evidence type="ECO:0000313" key="3">
    <source>
        <dbReference type="Proteomes" id="UP000604273"/>
    </source>
</evidence>
<accession>A0A8H4T7Z1</accession>
<organism evidence="2 3">
    <name type="scientific">Fusarium gaditjirri</name>
    <dbReference type="NCBI Taxonomy" id="282569"/>
    <lineage>
        <taxon>Eukaryota</taxon>
        <taxon>Fungi</taxon>
        <taxon>Dikarya</taxon>
        <taxon>Ascomycota</taxon>
        <taxon>Pezizomycotina</taxon>
        <taxon>Sordariomycetes</taxon>
        <taxon>Hypocreomycetidae</taxon>
        <taxon>Hypocreales</taxon>
        <taxon>Nectriaceae</taxon>
        <taxon>Fusarium</taxon>
        <taxon>Fusarium nisikadoi species complex</taxon>
    </lineage>
</organism>
<dbReference type="OrthoDB" id="5100145at2759"/>
<protein>
    <submittedName>
        <fullName evidence="2">Uncharacterized protein</fullName>
    </submittedName>
</protein>
<reference evidence="2" key="1">
    <citation type="journal article" date="2020" name="BMC Genomics">
        <title>Correction to: Identification and distribution of gene clusters required for synthesis of sphingolipid metabolism inhibitors in diverse species of the filamentous fungus Fusarium.</title>
        <authorList>
            <person name="Kim H.S."/>
            <person name="Lohmar J.M."/>
            <person name="Busman M."/>
            <person name="Brown D.W."/>
            <person name="Naumann T.A."/>
            <person name="Divon H.H."/>
            <person name="Lysoe E."/>
            <person name="Uhlig S."/>
            <person name="Proctor R.H."/>
        </authorList>
    </citation>
    <scope>NUCLEOTIDE SEQUENCE</scope>
    <source>
        <strain evidence="2">NRRL 45417</strain>
    </source>
</reference>
<dbReference type="EMBL" id="JABFAI010000143">
    <property type="protein sequence ID" value="KAF4953035.1"/>
    <property type="molecule type" value="Genomic_DNA"/>
</dbReference>
<dbReference type="Proteomes" id="UP000604273">
    <property type="component" value="Unassembled WGS sequence"/>
</dbReference>
<gene>
    <name evidence="2" type="ORF">FGADI_6305</name>
</gene>
<comment type="caution">
    <text evidence="2">The sequence shown here is derived from an EMBL/GenBank/DDBJ whole genome shotgun (WGS) entry which is preliminary data.</text>
</comment>
<name>A0A8H4T7Z1_9HYPO</name>
<reference evidence="2" key="2">
    <citation type="submission" date="2020-05" db="EMBL/GenBank/DDBJ databases">
        <authorList>
            <person name="Kim H.-S."/>
            <person name="Proctor R.H."/>
            <person name="Brown D.W."/>
        </authorList>
    </citation>
    <scope>NUCLEOTIDE SEQUENCE</scope>
    <source>
        <strain evidence="2">NRRL 45417</strain>
    </source>
</reference>